<proteinExistence type="predicted"/>
<organism evidence="1">
    <name type="scientific">Siphoviridae sp. ctqPo10</name>
    <dbReference type="NCBI Taxonomy" id="2827948"/>
    <lineage>
        <taxon>Viruses</taxon>
        <taxon>Duplodnaviria</taxon>
        <taxon>Heunggongvirae</taxon>
        <taxon>Uroviricota</taxon>
        <taxon>Caudoviricetes</taxon>
    </lineage>
</organism>
<accession>A0A8S5SV47</accession>
<name>A0A8S5SV47_9CAUD</name>
<reference evidence="1" key="1">
    <citation type="journal article" date="2021" name="Proc. Natl. Acad. Sci. U.S.A.">
        <title>A Catalog of Tens of Thousands of Viruses from Human Metagenomes Reveals Hidden Associations with Chronic Diseases.</title>
        <authorList>
            <person name="Tisza M.J."/>
            <person name="Buck C.B."/>
        </authorList>
    </citation>
    <scope>NUCLEOTIDE SEQUENCE</scope>
    <source>
        <strain evidence="1">CtqPo10</strain>
    </source>
</reference>
<sequence>MFMQRSSLTLYIYQMLVKSRENVHRLDPCRAIK</sequence>
<protein>
    <submittedName>
        <fullName evidence="1">Uncharacterized protein</fullName>
    </submittedName>
</protein>
<evidence type="ECO:0000313" key="1">
    <source>
        <dbReference type="EMBL" id="DAF54905.1"/>
    </source>
</evidence>
<dbReference type="EMBL" id="BK032682">
    <property type="protein sequence ID" value="DAF54905.1"/>
    <property type="molecule type" value="Genomic_DNA"/>
</dbReference>